<dbReference type="Proteomes" id="UP000004198">
    <property type="component" value="Unassembled WGS sequence"/>
</dbReference>
<protein>
    <submittedName>
        <fullName evidence="1">Uncharacterized protein</fullName>
    </submittedName>
</protein>
<sequence length="448" mass="52270">MDFQEIMAFNAPYNQKNFDALIEKIKLYQVVPYVGAGMSMLFDGIYPSWEGFLNATFKEFGDYSQKEMFDKLDYEDKADFLYDEMGKLSFADNLKKTFGQDHLDKDVSDFIDKSMYLLPVIFEKGLLITTNYDKVIEKSYILHNKVLAISHPGHFEALNGALRDNELLLYKIHGDISEPIDSIILTKAQYESAYNNSQLIETLKQIYISKSILFLGCSLEKDRPIRLLCEVSKSGMTNYAIMSCKNESKRKKRIQLENEYFTQVIIYPDGKHECLRIILEEIAKIIKHQKEQYCNSSKQNKEYEVPRIGTKAPKKDADNEECKNKAKVDDINFIYKVKVCTEIKRLLIENHRIFIDYGPMSEIALKNPLSNACEIWKERKHEKIIPNNEKIVNIIEDNKELFTIDEYEVCYEFIEHANGFKKGCNQVMEDVKQFPKNFSEVINKYARV</sequence>
<proteinExistence type="predicted"/>
<organism evidence="1 2">
    <name type="scientific">Clostridium carboxidivorans P7</name>
    <dbReference type="NCBI Taxonomy" id="536227"/>
    <lineage>
        <taxon>Bacteria</taxon>
        <taxon>Bacillati</taxon>
        <taxon>Bacillota</taxon>
        <taxon>Clostridia</taxon>
        <taxon>Eubacteriales</taxon>
        <taxon>Clostridiaceae</taxon>
        <taxon>Clostridium</taxon>
    </lineage>
</organism>
<keyword evidence="2" id="KW-1185">Reference proteome</keyword>
<dbReference type="RefSeq" id="WP_007062489.1">
    <property type="nucleotide sequence ID" value="NZ_ACVI01000070.1"/>
</dbReference>
<gene>
    <name evidence="1" type="ORF">CcarbDRAFT_3604</name>
</gene>
<evidence type="ECO:0000313" key="1">
    <source>
        <dbReference type="EMBL" id="EET85925.1"/>
    </source>
</evidence>
<accession>C6PXT7</accession>
<dbReference type="AlphaFoldDB" id="C6PXT7"/>
<comment type="caution">
    <text evidence="1">The sequence shown here is derived from an EMBL/GenBank/DDBJ whole genome shotgun (WGS) entry which is preliminary data.</text>
</comment>
<dbReference type="STRING" id="536227.Ccar_13770"/>
<dbReference type="KEGG" id="cck:Ccar_13770"/>
<reference evidence="1 2" key="1">
    <citation type="submission" date="2009-06" db="EMBL/GenBank/DDBJ databases">
        <title>The draft genome of Clostridium carboxidivorans P7.</title>
        <authorList>
            <consortium name="US DOE Joint Genome Institute (JGI-PGF)"/>
            <person name="Lucas S."/>
            <person name="Copeland A."/>
            <person name="Lapidus A."/>
            <person name="Glavina del Rio T."/>
            <person name="Tice H."/>
            <person name="Bruce D."/>
            <person name="Goodwin L."/>
            <person name="Pitluck S."/>
            <person name="Larimer F."/>
            <person name="Land M.L."/>
            <person name="Hauser L."/>
            <person name="Hemme C.L."/>
        </authorList>
    </citation>
    <scope>NUCLEOTIDE SEQUENCE [LARGE SCALE GENOMIC DNA]</scope>
    <source>
        <strain evidence="1 2">P7</strain>
    </source>
</reference>
<dbReference type="PATRIC" id="fig|536227.13.peg.2882"/>
<dbReference type="OrthoDB" id="78172at2"/>
<evidence type="ECO:0000313" key="2">
    <source>
        <dbReference type="Proteomes" id="UP000004198"/>
    </source>
</evidence>
<name>C6PXT7_9CLOT</name>
<dbReference type="EMBL" id="ACVI01000070">
    <property type="protein sequence ID" value="EET85925.1"/>
    <property type="molecule type" value="Genomic_DNA"/>
</dbReference>
<dbReference type="eggNOG" id="COG0846">
    <property type="taxonomic scope" value="Bacteria"/>
</dbReference>
<dbReference type="Pfam" id="PF13289">
    <property type="entry name" value="SIR2_2"/>
    <property type="match status" value="1"/>
</dbReference>